<protein>
    <submittedName>
        <fullName evidence="1">Uncharacterized protein</fullName>
    </submittedName>
</protein>
<name>A0ACB7YS68_9ERIC</name>
<reference evidence="1 2" key="1">
    <citation type="journal article" date="2021" name="Hortic Res">
        <title>High-quality reference genome and annotation aids understanding of berry development for evergreen blueberry (Vaccinium darrowii).</title>
        <authorList>
            <person name="Yu J."/>
            <person name="Hulse-Kemp A.M."/>
            <person name="Babiker E."/>
            <person name="Staton M."/>
        </authorList>
    </citation>
    <scope>NUCLEOTIDE SEQUENCE [LARGE SCALE GENOMIC DNA]</scope>
    <source>
        <strain evidence="2">cv. NJ 8807/NJ 8810</strain>
        <tissue evidence="1">Young leaf</tissue>
    </source>
</reference>
<evidence type="ECO:0000313" key="1">
    <source>
        <dbReference type="EMBL" id="KAH7856430.1"/>
    </source>
</evidence>
<proteinExistence type="predicted"/>
<gene>
    <name evidence="1" type="ORF">Vadar_001387</name>
</gene>
<keyword evidence="2" id="KW-1185">Reference proteome</keyword>
<evidence type="ECO:0000313" key="2">
    <source>
        <dbReference type="Proteomes" id="UP000828048"/>
    </source>
</evidence>
<dbReference type="Proteomes" id="UP000828048">
    <property type="component" value="Chromosome 3"/>
</dbReference>
<sequence>MRSATASSLPLITPSFSIPTFTQKSQLCPFTIPASTLSPQNPSLSHQLRRPIIPTRYRRRDPNAGDRYDDEEADGEDDDFGRKRRRWWSDYLPPEMDQGPGSLEEFIESIWIIKIFGSYYPLLPAFLLSMLLATGPKAFLMSLALLIWQSAFTFALKKLRDEKQNNPKRKTKSKKRARVNTASNVEYEEEEIKWTQKGKTGYRSWVGRDDTSVDKDNQNPSTFGGWDDLDTTKEFDTKYTRRRAEKGRFSRRERKSEMPLLLRLLIAVFPFLSSWTKML</sequence>
<organism evidence="1 2">
    <name type="scientific">Vaccinium darrowii</name>
    <dbReference type="NCBI Taxonomy" id="229202"/>
    <lineage>
        <taxon>Eukaryota</taxon>
        <taxon>Viridiplantae</taxon>
        <taxon>Streptophyta</taxon>
        <taxon>Embryophyta</taxon>
        <taxon>Tracheophyta</taxon>
        <taxon>Spermatophyta</taxon>
        <taxon>Magnoliopsida</taxon>
        <taxon>eudicotyledons</taxon>
        <taxon>Gunneridae</taxon>
        <taxon>Pentapetalae</taxon>
        <taxon>asterids</taxon>
        <taxon>Ericales</taxon>
        <taxon>Ericaceae</taxon>
        <taxon>Vaccinioideae</taxon>
        <taxon>Vaccinieae</taxon>
        <taxon>Vaccinium</taxon>
    </lineage>
</organism>
<comment type="caution">
    <text evidence="1">The sequence shown here is derived from an EMBL/GenBank/DDBJ whole genome shotgun (WGS) entry which is preliminary data.</text>
</comment>
<dbReference type="EMBL" id="CM037153">
    <property type="protein sequence ID" value="KAH7856430.1"/>
    <property type="molecule type" value="Genomic_DNA"/>
</dbReference>
<accession>A0ACB7YS68</accession>